<comment type="catalytic activity">
    <reaction evidence="16">
        <text>L-threonyl-[protein] + ATP = O-phospho-L-threonyl-[protein] + ADP + H(+)</text>
        <dbReference type="Rhea" id="RHEA:46608"/>
        <dbReference type="Rhea" id="RHEA-COMP:11060"/>
        <dbReference type="Rhea" id="RHEA-COMP:11605"/>
        <dbReference type="ChEBI" id="CHEBI:15378"/>
        <dbReference type="ChEBI" id="CHEBI:30013"/>
        <dbReference type="ChEBI" id="CHEBI:30616"/>
        <dbReference type="ChEBI" id="CHEBI:61977"/>
        <dbReference type="ChEBI" id="CHEBI:456216"/>
    </reaction>
</comment>
<evidence type="ECO:0000256" key="8">
    <source>
        <dbReference type="ARBA" id="ARBA00022741"/>
    </source>
</evidence>
<dbReference type="GO" id="GO:0006950">
    <property type="term" value="P:response to stress"/>
    <property type="evidence" value="ECO:0007669"/>
    <property type="project" value="UniProtKB-ARBA"/>
</dbReference>
<dbReference type="Gene3D" id="3.30.430.20">
    <property type="entry name" value="Gnk2 domain, C-X8-C-X2-C motif"/>
    <property type="match status" value="4"/>
</dbReference>
<dbReference type="FunFam" id="1.10.510.10:FF:000129">
    <property type="entry name" value="cysteine-rich receptor-like protein kinase 10"/>
    <property type="match status" value="1"/>
</dbReference>
<dbReference type="InterPro" id="IPR038408">
    <property type="entry name" value="GNK2_sf"/>
</dbReference>
<dbReference type="GO" id="GO:0016020">
    <property type="term" value="C:membrane"/>
    <property type="evidence" value="ECO:0007669"/>
    <property type="project" value="UniProtKB-SubCell"/>
</dbReference>
<keyword evidence="3" id="KW-0597">Phosphoprotein</keyword>
<dbReference type="Gene3D" id="1.10.510.10">
    <property type="entry name" value="Transferase(Phosphotransferase) domain 1"/>
    <property type="match status" value="1"/>
</dbReference>
<keyword evidence="5 18" id="KW-0812">Transmembrane</keyword>
<gene>
    <name evidence="22" type="ORF">VNO80_12793</name>
</gene>
<evidence type="ECO:0000256" key="2">
    <source>
        <dbReference type="ARBA" id="ARBA00022527"/>
    </source>
</evidence>
<evidence type="ECO:0000256" key="18">
    <source>
        <dbReference type="SAM" id="Phobius"/>
    </source>
</evidence>
<keyword evidence="11 18" id="KW-1133">Transmembrane helix</keyword>
<evidence type="ECO:0000256" key="13">
    <source>
        <dbReference type="ARBA" id="ARBA00023170"/>
    </source>
</evidence>
<evidence type="ECO:0000256" key="10">
    <source>
        <dbReference type="ARBA" id="ARBA00022840"/>
    </source>
</evidence>
<feature type="binding site" evidence="17">
    <location>
        <position position="607"/>
    </location>
    <ligand>
        <name>ATP</name>
        <dbReference type="ChEBI" id="CHEBI:30616"/>
    </ligand>
</feature>
<feature type="domain" description="Protein kinase" evidence="20">
    <location>
        <begin position="503"/>
        <end position="804"/>
    </location>
</feature>
<proteinExistence type="predicted"/>
<dbReference type="Pfam" id="PF01657">
    <property type="entry name" value="Stress-antifung"/>
    <property type="match status" value="4"/>
</dbReference>
<feature type="domain" description="Gnk2-homologous" evidence="21">
    <location>
        <begin position="378"/>
        <end position="486"/>
    </location>
</feature>
<evidence type="ECO:0000256" key="3">
    <source>
        <dbReference type="ARBA" id="ARBA00022553"/>
    </source>
</evidence>
<keyword evidence="10 17" id="KW-0067">ATP-binding</keyword>
<protein>
    <recommendedName>
        <fullName evidence="24">Cysteine-rich receptor-like protein kinase 25</fullName>
    </recommendedName>
</protein>
<evidence type="ECO:0000256" key="16">
    <source>
        <dbReference type="ARBA" id="ARBA00047951"/>
    </source>
</evidence>
<evidence type="ECO:0000256" key="5">
    <source>
        <dbReference type="ARBA" id="ARBA00022692"/>
    </source>
</evidence>
<evidence type="ECO:0000256" key="1">
    <source>
        <dbReference type="ARBA" id="ARBA00004167"/>
    </source>
</evidence>
<keyword evidence="23" id="KW-1185">Reference proteome</keyword>
<evidence type="ECO:0000256" key="9">
    <source>
        <dbReference type="ARBA" id="ARBA00022777"/>
    </source>
</evidence>
<dbReference type="InterPro" id="IPR000719">
    <property type="entry name" value="Prot_kinase_dom"/>
</dbReference>
<evidence type="ECO:0000256" key="14">
    <source>
        <dbReference type="ARBA" id="ARBA00023180"/>
    </source>
</evidence>
<keyword evidence="7" id="KW-0677">Repeat</keyword>
<dbReference type="AlphaFoldDB" id="A0AAN9RAW8"/>
<comment type="subcellular location">
    <subcellularLocation>
        <location evidence="1">Membrane</location>
        <topology evidence="1">Single-pass membrane protein</topology>
    </subcellularLocation>
</comment>
<evidence type="ECO:0000259" key="21">
    <source>
        <dbReference type="PROSITE" id="PS51473"/>
    </source>
</evidence>
<feature type="domain" description="Gnk2-homologous" evidence="21">
    <location>
        <begin position="272"/>
        <end position="372"/>
    </location>
</feature>
<dbReference type="GO" id="GO:0005524">
    <property type="term" value="F:ATP binding"/>
    <property type="evidence" value="ECO:0007669"/>
    <property type="project" value="UniProtKB-UniRule"/>
</dbReference>
<dbReference type="PANTHER" id="PTHR32099:SF110">
    <property type="entry name" value="CYSTEINE-RICH RECEPTOR-KINASE-LIKE PROTEIN"/>
    <property type="match status" value="1"/>
</dbReference>
<dbReference type="FunFam" id="3.30.430.20:FF:000013">
    <property type="entry name" value="Cysteine-rich RLK (RECEPTOR-like protein kinase) 23"/>
    <property type="match status" value="1"/>
</dbReference>
<evidence type="ECO:0000259" key="20">
    <source>
        <dbReference type="PROSITE" id="PS50011"/>
    </source>
</evidence>
<dbReference type="InterPro" id="IPR002902">
    <property type="entry name" value="GNK2"/>
</dbReference>
<keyword evidence="6 19" id="KW-0732">Signal</keyword>
<dbReference type="CDD" id="cd23509">
    <property type="entry name" value="Gnk2-like"/>
    <property type="match status" value="4"/>
</dbReference>
<keyword evidence="12 18" id="KW-0472">Membrane</keyword>
<feature type="chain" id="PRO_5042955851" description="Cysteine-rich receptor-like protein kinase 25" evidence="19">
    <location>
        <begin position="23"/>
        <end position="851"/>
    </location>
</feature>
<evidence type="ECO:0000256" key="11">
    <source>
        <dbReference type="ARBA" id="ARBA00022989"/>
    </source>
</evidence>
<dbReference type="Pfam" id="PF00069">
    <property type="entry name" value="Pkinase"/>
    <property type="match status" value="1"/>
</dbReference>
<dbReference type="Gene3D" id="3.30.200.20">
    <property type="entry name" value="Phosphorylase Kinase, domain 1"/>
    <property type="match status" value="1"/>
</dbReference>
<feature type="domain" description="Gnk2-homologous" evidence="21">
    <location>
        <begin position="30"/>
        <end position="135"/>
    </location>
</feature>
<reference evidence="22 23" key="1">
    <citation type="submission" date="2024-01" db="EMBL/GenBank/DDBJ databases">
        <title>The genomes of 5 underutilized Papilionoideae crops provide insights into root nodulation and disease resistanc.</title>
        <authorList>
            <person name="Jiang F."/>
        </authorList>
    </citation>
    <scope>NUCLEOTIDE SEQUENCE [LARGE SCALE GENOMIC DNA]</scope>
    <source>
        <strain evidence="22">JINMINGXINNONG_FW02</strain>
        <tissue evidence="22">Leaves</tissue>
    </source>
</reference>
<evidence type="ECO:0000313" key="23">
    <source>
        <dbReference type="Proteomes" id="UP001374584"/>
    </source>
</evidence>
<dbReference type="Proteomes" id="UP001374584">
    <property type="component" value="Unassembled WGS sequence"/>
</dbReference>
<keyword evidence="9" id="KW-0418">Kinase</keyword>
<evidence type="ECO:0008006" key="24">
    <source>
        <dbReference type="Google" id="ProtNLM"/>
    </source>
</evidence>
<dbReference type="SUPFAM" id="SSF56112">
    <property type="entry name" value="Protein kinase-like (PK-like)"/>
    <property type="match status" value="1"/>
</dbReference>
<organism evidence="22 23">
    <name type="scientific">Phaseolus coccineus</name>
    <name type="common">Scarlet runner bean</name>
    <name type="synonym">Phaseolus multiflorus</name>
    <dbReference type="NCBI Taxonomy" id="3886"/>
    <lineage>
        <taxon>Eukaryota</taxon>
        <taxon>Viridiplantae</taxon>
        <taxon>Streptophyta</taxon>
        <taxon>Embryophyta</taxon>
        <taxon>Tracheophyta</taxon>
        <taxon>Spermatophyta</taxon>
        <taxon>Magnoliopsida</taxon>
        <taxon>eudicotyledons</taxon>
        <taxon>Gunneridae</taxon>
        <taxon>Pentapetalae</taxon>
        <taxon>rosids</taxon>
        <taxon>fabids</taxon>
        <taxon>Fabales</taxon>
        <taxon>Fabaceae</taxon>
        <taxon>Papilionoideae</taxon>
        <taxon>50 kb inversion clade</taxon>
        <taxon>NPAAA clade</taxon>
        <taxon>indigoferoid/millettioid clade</taxon>
        <taxon>Phaseoleae</taxon>
        <taxon>Phaseolus</taxon>
    </lineage>
</organism>
<dbReference type="PROSITE" id="PS00107">
    <property type="entry name" value="PROTEIN_KINASE_ATP"/>
    <property type="match status" value="1"/>
</dbReference>
<evidence type="ECO:0000256" key="4">
    <source>
        <dbReference type="ARBA" id="ARBA00022679"/>
    </source>
</evidence>
<evidence type="ECO:0000256" key="15">
    <source>
        <dbReference type="ARBA" id="ARBA00047558"/>
    </source>
</evidence>
<evidence type="ECO:0000256" key="6">
    <source>
        <dbReference type="ARBA" id="ARBA00022729"/>
    </source>
</evidence>
<evidence type="ECO:0000313" key="22">
    <source>
        <dbReference type="EMBL" id="KAK7364264.1"/>
    </source>
</evidence>
<evidence type="ECO:0000256" key="17">
    <source>
        <dbReference type="PROSITE-ProRule" id="PRU10141"/>
    </source>
</evidence>
<keyword evidence="8 17" id="KW-0547">Nucleotide-binding</keyword>
<feature type="signal peptide" evidence="19">
    <location>
        <begin position="1"/>
        <end position="22"/>
    </location>
</feature>
<evidence type="ECO:0000256" key="19">
    <source>
        <dbReference type="SAM" id="SignalP"/>
    </source>
</evidence>
<dbReference type="InterPro" id="IPR011009">
    <property type="entry name" value="Kinase-like_dom_sf"/>
</dbReference>
<feature type="domain" description="Gnk2-homologous" evidence="21">
    <location>
        <begin position="141"/>
        <end position="247"/>
    </location>
</feature>
<dbReference type="PROSITE" id="PS50011">
    <property type="entry name" value="PROTEIN_KINASE_DOM"/>
    <property type="match status" value="1"/>
</dbReference>
<keyword evidence="4" id="KW-0808">Transferase</keyword>
<dbReference type="PROSITE" id="PS51473">
    <property type="entry name" value="GNK2"/>
    <property type="match status" value="4"/>
</dbReference>
<sequence>MASSYTIFFLLILVTCLTFATTQTETDSYPVYLYHNCSGGNTTDGSSFQSNLKTLLSSLSHNAPGNNGFYNNTVPSQNPLDSVFGLFMCRGDVPSQLCQQCVQNATQRLSSECSLAKQVVIWYDECTVRYSNTSFFSTVSIRPRIALLNIENISNQESFMHFLFSVLNETADVAAAAAGNKFATRQTNISGFQSVYCLAQCTPDLSPSDCRRCLSGVIGDLPWCCQGKQGGRVLYPSCNVRYELYPFYRSNSTPKWVPASKFGYADSRFSKDPTYLNHSCSTNITTDDTFKMYLRTLFSYMSSNATNGKVFYKGGVENTVNGLFMCQGGLPSRFCEKCILNATHLISSECNLFQEAVIWYTHCMLRYSNRYFFSQVEKSPTFQMLNATSAFSPAREQGFTFTLSNLLANLAKETRDSDERYLIKSSKLNDLQTLYALSQCTQDLSSDDCKGCLEDIIGNIPWFLLGSVGGRVLYPSYNLRFELFQFFWIPDQLQQPTSNDPSPSSHNEKGKAHLRTIILIIVPTVVSMILFFLGYYLIKSKARKSVKTILKENFGHESVILEPLQYSLAVIKAATNNFSSENRIGKGGFGEVYKGILLDGQQIAVKKLSKSSKQDSQQANMLRWSERYNIIGGIARGILYLHEYSRLKVIHRDLKPSNILLDENMIPKISDFGLARIIEIHEDQASTNRIVGTYGYMSPEYAMLGHFSEKSDVFSFGVMVLEIISGKRNTNSYQPHGTGDGLLSYVWRQWRDRTMCILDPTIKEKYSEQEVLRCTQIGLLCVQQNPDARPTMMEVVSYFSNHLIELPDPDEPAFFLHGRMDSKSFPPSKQHTNGCTPFSINELPTSQFLPR</sequence>
<name>A0AAN9RAW8_PHACN</name>
<dbReference type="InterPro" id="IPR017441">
    <property type="entry name" value="Protein_kinase_ATP_BS"/>
</dbReference>
<keyword evidence="2" id="KW-0723">Serine/threonine-protein kinase</keyword>
<evidence type="ECO:0000256" key="12">
    <source>
        <dbReference type="ARBA" id="ARBA00023136"/>
    </source>
</evidence>
<evidence type="ECO:0000256" key="7">
    <source>
        <dbReference type="ARBA" id="ARBA00022737"/>
    </source>
</evidence>
<dbReference type="InterPro" id="IPR008271">
    <property type="entry name" value="Ser/Thr_kinase_AS"/>
</dbReference>
<comment type="catalytic activity">
    <reaction evidence="15">
        <text>L-seryl-[protein] + ATP = O-phospho-L-seryl-[protein] + ADP + H(+)</text>
        <dbReference type="Rhea" id="RHEA:17989"/>
        <dbReference type="Rhea" id="RHEA-COMP:9863"/>
        <dbReference type="Rhea" id="RHEA-COMP:11604"/>
        <dbReference type="ChEBI" id="CHEBI:15378"/>
        <dbReference type="ChEBI" id="CHEBI:29999"/>
        <dbReference type="ChEBI" id="CHEBI:30616"/>
        <dbReference type="ChEBI" id="CHEBI:83421"/>
        <dbReference type="ChEBI" id="CHEBI:456216"/>
    </reaction>
</comment>
<dbReference type="FunFam" id="3.30.430.20:FF:000012">
    <property type="entry name" value="Cysteine-rich receptor-like protein kinase 25"/>
    <property type="match status" value="2"/>
</dbReference>
<comment type="caution">
    <text evidence="22">The sequence shown here is derived from an EMBL/GenBank/DDBJ whole genome shotgun (WGS) entry which is preliminary data.</text>
</comment>
<dbReference type="PANTHER" id="PTHR32099">
    <property type="entry name" value="CYSTEINE-RICH REPEAT SECRETORY PROTEIN"/>
    <property type="match status" value="1"/>
</dbReference>
<keyword evidence="14" id="KW-0325">Glycoprotein</keyword>
<accession>A0AAN9RAW8</accession>
<feature type="transmembrane region" description="Helical" evidence="18">
    <location>
        <begin position="517"/>
        <end position="538"/>
    </location>
</feature>
<dbReference type="GO" id="GO:0004674">
    <property type="term" value="F:protein serine/threonine kinase activity"/>
    <property type="evidence" value="ECO:0007669"/>
    <property type="project" value="UniProtKB-KW"/>
</dbReference>
<keyword evidence="13" id="KW-0675">Receptor</keyword>
<dbReference type="SMART" id="SM00220">
    <property type="entry name" value="S_TKc"/>
    <property type="match status" value="1"/>
</dbReference>
<dbReference type="PROSITE" id="PS00108">
    <property type="entry name" value="PROTEIN_KINASE_ST"/>
    <property type="match status" value="1"/>
</dbReference>
<dbReference type="EMBL" id="JAYMYR010000005">
    <property type="protein sequence ID" value="KAK7364264.1"/>
    <property type="molecule type" value="Genomic_DNA"/>
</dbReference>